<dbReference type="Proteomes" id="UP000261420">
    <property type="component" value="Unplaced"/>
</dbReference>
<evidence type="ECO:0000256" key="4">
    <source>
        <dbReference type="ARBA" id="ARBA00023319"/>
    </source>
</evidence>
<dbReference type="InterPro" id="IPR050412">
    <property type="entry name" value="Ig-like_Receptors_ImmuneReg"/>
</dbReference>
<feature type="chain" id="PRO_5017210307" description="Ig-like domain-containing protein" evidence="5">
    <location>
        <begin position="24"/>
        <end position="241"/>
    </location>
</feature>
<dbReference type="PROSITE" id="PS50835">
    <property type="entry name" value="IG_LIKE"/>
    <property type="match status" value="2"/>
</dbReference>
<dbReference type="InterPro" id="IPR036179">
    <property type="entry name" value="Ig-like_dom_sf"/>
</dbReference>
<sequence>MYLISKAISIVLMFWGFFSVTLPKPSISMNPVGEVTWGQDIGITCTIKTQHLGGTFTLQQTSGSLRKTKTSSTSSTTFSIRQVNFDHEGPYQCQYQIRGSSRDFSSPLSDSVRLSVTGKQKIQFPILFLFTLPLQQPNISLTSPDGGLVWSPEATEVTRGYSFFITCSVSSNYPWGDFSLIFSGSKTAVTKPAINHSTTFEFPAADYEHQGNYSCVYEVTLSSRKFISTKTTSITVIIKCK</sequence>
<evidence type="ECO:0000259" key="6">
    <source>
        <dbReference type="PROSITE" id="PS50835"/>
    </source>
</evidence>
<evidence type="ECO:0000313" key="7">
    <source>
        <dbReference type="Ensembl" id="ENSSDUP00000008824.1"/>
    </source>
</evidence>
<dbReference type="InterPro" id="IPR003599">
    <property type="entry name" value="Ig_sub"/>
</dbReference>
<dbReference type="FunFam" id="2.60.40.10:FF:000033">
    <property type="entry name" value="Killer cell immunoglobulin-like receptor"/>
    <property type="match status" value="1"/>
</dbReference>
<dbReference type="PANTHER" id="PTHR11738:SF186">
    <property type="entry name" value="OSTEOCLAST-ASSOCIATED IMMUNOGLOBULIN-LIKE RECEPTOR"/>
    <property type="match status" value="1"/>
</dbReference>
<name>A0A3B4TRC4_SERDU</name>
<dbReference type="Pfam" id="PF13927">
    <property type="entry name" value="Ig_3"/>
    <property type="match status" value="1"/>
</dbReference>
<evidence type="ECO:0000256" key="1">
    <source>
        <dbReference type="ARBA" id="ARBA00022737"/>
    </source>
</evidence>
<evidence type="ECO:0000256" key="3">
    <source>
        <dbReference type="ARBA" id="ARBA00023180"/>
    </source>
</evidence>
<protein>
    <recommendedName>
        <fullName evidence="6">Ig-like domain-containing protein</fullName>
    </recommendedName>
</protein>
<dbReference type="SUPFAM" id="SSF48726">
    <property type="entry name" value="Immunoglobulin"/>
    <property type="match status" value="2"/>
</dbReference>
<evidence type="ECO:0000256" key="5">
    <source>
        <dbReference type="SAM" id="SignalP"/>
    </source>
</evidence>
<dbReference type="InterPro" id="IPR007110">
    <property type="entry name" value="Ig-like_dom"/>
</dbReference>
<keyword evidence="8" id="KW-1185">Reference proteome</keyword>
<proteinExistence type="predicted"/>
<feature type="domain" description="Ig-like" evidence="6">
    <location>
        <begin position="137"/>
        <end position="228"/>
    </location>
</feature>
<keyword evidence="5" id="KW-0732">Signal</keyword>
<keyword evidence="1" id="KW-0677">Repeat</keyword>
<dbReference type="PANTHER" id="PTHR11738">
    <property type="entry name" value="MHC CLASS I NK CELL RECEPTOR"/>
    <property type="match status" value="1"/>
</dbReference>
<evidence type="ECO:0000256" key="2">
    <source>
        <dbReference type="ARBA" id="ARBA00023157"/>
    </source>
</evidence>
<dbReference type="InterPro" id="IPR013783">
    <property type="entry name" value="Ig-like_fold"/>
</dbReference>
<reference evidence="7" key="2">
    <citation type="submission" date="2025-09" db="UniProtKB">
        <authorList>
            <consortium name="Ensembl"/>
        </authorList>
    </citation>
    <scope>IDENTIFICATION</scope>
</reference>
<keyword evidence="2" id="KW-1015">Disulfide bond</keyword>
<dbReference type="Gene3D" id="2.60.40.10">
    <property type="entry name" value="Immunoglobulins"/>
    <property type="match status" value="2"/>
</dbReference>
<dbReference type="GeneTree" id="ENSGT01030000234785"/>
<keyword evidence="3" id="KW-0325">Glycoprotein</keyword>
<dbReference type="Ensembl" id="ENSSDUT00000008994.1">
    <property type="protein sequence ID" value="ENSSDUP00000008824.1"/>
    <property type="gene ID" value="ENSSDUG00000006484.1"/>
</dbReference>
<dbReference type="SMART" id="SM00409">
    <property type="entry name" value="IG"/>
    <property type="match status" value="2"/>
</dbReference>
<feature type="domain" description="Ig-like" evidence="6">
    <location>
        <begin position="25"/>
        <end position="109"/>
    </location>
</feature>
<reference evidence="7" key="1">
    <citation type="submission" date="2025-08" db="UniProtKB">
        <authorList>
            <consortium name="Ensembl"/>
        </authorList>
    </citation>
    <scope>IDENTIFICATION</scope>
</reference>
<dbReference type="GO" id="GO:0002764">
    <property type="term" value="P:immune response-regulating signaling pathway"/>
    <property type="evidence" value="ECO:0007669"/>
    <property type="project" value="TreeGrafter"/>
</dbReference>
<dbReference type="OMA" id="RAGHHTC"/>
<evidence type="ECO:0000313" key="8">
    <source>
        <dbReference type="Proteomes" id="UP000261420"/>
    </source>
</evidence>
<dbReference type="AlphaFoldDB" id="A0A3B4TRC4"/>
<organism evidence="7 8">
    <name type="scientific">Seriola dumerili</name>
    <name type="common">Greater amberjack</name>
    <name type="synonym">Caranx dumerili</name>
    <dbReference type="NCBI Taxonomy" id="41447"/>
    <lineage>
        <taxon>Eukaryota</taxon>
        <taxon>Metazoa</taxon>
        <taxon>Chordata</taxon>
        <taxon>Craniata</taxon>
        <taxon>Vertebrata</taxon>
        <taxon>Euteleostomi</taxon>
        <taxon>Actinopterygii</taxon>
        <taxon>Neopterygii</taxon>
        <taxon>Teleostei</taxon>
        <taxon>Neoteleostei</taxon>
        <taxon>Acanthomorphata</taxon>
        <taxon>Carangaria</taxon>
        <taxon>Carangiformes</taxon>
        <taxon>Carangidae</taxon>
        <taxon>Seriola</taxon>
    </lineage>
</organism>
<accession>A0A3B4TRC4</accession>
<feature type="signal peptide" evidence="5">
    <location>
        <begin position="1"/>
        <end position="23"/>
    </location>
</feature>
<keyword evidence="4" id="KW-0393">Immunoglobulin domain</keyword>